<feature type="compositionally biased region" description="Basic and acidic residues" evidence="1">
    <location>
        <begin position="117"/>
        <end position="158"/>
    </location>
</feature>
<feature type="region of interest" description="Disordered" evidence="1">
    <location>
        <begin position="1"/>
        <end position="159"/>
    </location>
</feature>
<dbReference type="AlphaFoldDB" id="A0A0N1HB04"/>
<feature type="compositionally biased region" description="Basic and acidic residues" evidence="1">
    <location>
        <begin position="226"/>
        <end position="270"/>
    </location>
</feature>
<evidence type="ECO:0000313" key="4">
    <source>
        <dbReference type="Proteomes" id="UP000038010"/>
    </source>
</evidence>
<dbReference type="RefSeq" id="XP_018005240.1">
    <property type="nucleotide sequence ID" value="XM_018142390.1"/>
</dbReference>
<feature type="compositionally biased region" description="Acidic residues" evidence="1">
    <location>
        <begin position="324"/>
        <end position="345"/>
    </location>
</feature>
<protein>
    <recommendedName>
        <fullName evidence="2">Something about silencing protein 4 domain-containing protein</fullName>
    </recommendedName>
</protein>
<feature type="region of interest" description="Disordered" evidence="1">
    <location>
        <begin position="503"/>
        <end position="523"/>
    </location>
</feature>
<evidence type="ECO:0000313" key="3">
    <source>
        <dbReference type="EMBL" id="KPI45277.1"/>
    </source>
</evidence>
<evidence type="ECO:0000256" key="1">
    <source>
        <dbReference type="SAM" id="MobiDB-lite"/>
    </source>
</evidence>
<dbReference type="InterPro" id="IPR029184">
    <property type="entry name" value="Sas4_dom"/>
</dbReference>
<dbReference type="GeneID" id="28734270"/>
<accession>A0A0N1HB04</accession>
<sequence>MVELRRQTRPSAPPPTTNENDPHDSSDATSLRSKRNRAVSAVNGEQQQHQELHKRRKLANNLQPQKLRIPLRGRTGLQPKYTKSAPEKSKYSHQSAGELPTPATSIDSPTPKAQYDQFRRVEEKARASIRENKTGDADNKNNDRRRLRSEHGGTRIKTELAQFIPNFEEMLSLEPPDPTALTAHTRVTLLNDTPDYDPPPPRSDPFAPTNPSTTPRSSPSPPYPMAEDRYLKSHAKAERHEKHMKSGERERSQHEKYQLSRLLDDLRGPDWLKTLGISGITDSEKKRYEPKRALVIQEIKALINKFDRWKEEEKRRKAERDQALAEEAEAAEQEESEDESEDEVANSERSASTAPSTRQGPDSSEIDELASAQLLGEARGAKGASAAGRLGVKDSSSNKRRRRNGVGHSRTTSRNDSPAKHSASVTLPPPPPPPPPPEKPITSFFAKRHLRDAAIAGRQRGRTVLAFGHPIPEMVPIEEAEVLEEGVPAREFRLPQSILTEDAIRASQRSGRRRRRDTDAAAA</sequence>
<dbReference type="EMBL" id="LFJN01000002">
    <property type="protein sequence ID" value="KPI45277.1"/>
    <property type="molecule type" value="Genomic_DNA"/>
</dbReference>
<feature type="compositionally biased region" description="Low complexity" evidence="1">
    <location>
        <begin position="376"/>
        <end position="390"/>
    </location>
</feature>
<feature type="compositionally biased region" description="Pro residues" evidence="1">
    <location>
        <begin position="427"/>
        <end position="439"/>
    </location>
</feature>
<dbReference type="OrthoDB" id="1938992at2759"/>
<feature type="region of interest" description="Disordered" evidence="1">
    <location>
        <begin position="172"/>
        <end position="293"/>
    </location>
</feature>
<keyword evidence="4" id="KW-1185">Reference proteome</keyword>
<dbReference type="Pfam" id="PF15460">
    <property type="entry name" value="SAS4"/>
    <property type="match status" value="1"/>
</dbReference>
<feature type="domain" description="Something about silencing protein 4" evidence="2">
    <location>
        <begin position="224"/>
        <end position="318"/>
    </location>
</feature>
<dbReference type="GO" id="GO:0033255">
    <property type="term" value="C:SAS acetyltransferase complex"/>
    <property type="evidence" value="ECO:0007669"/>
    <property type="project" value="InterPro"/>
</dbReference>
<gene>
    <name evidence="3" type="ORF">AB675_2418</name>
</gene>
<comment type="caution">
    <text evidence="3">The sequence shown here is derived from an EMBL/GenBank/DDBJ whole genome shotgun (WGS) entry which is preliminary data.</text>
</comment>
<dbReference type="InterPro" id="IPR038988">
    <property type="entry name" value="Sas4"/>
</dbReference>
<organism evidence="3 4">
    <name type="scientific">Cyphellophora attinorum</name>
    <dbReference type="NCBI Taxonomy" id="1664694"/>
    <lineage>
        <taxon>Eukaryota</taxon>
        <taxon>Fungi</taxon>
        <taxon>Dikarya</taxon>
        <taxon>Ascomycota</taxon>
        <taxon>Pezizomycotina</taxon>
        <taxon>Eurotiomycetes</taxon>
        <taxon>Chaetothyriomycetidae</taxon>
        <taxon>Chaetothyriales</taxon>
        <taxon>Cyphellophoraceae</taxon>
        <taxon>Cyphellophora</taxon>
    </lineage>
</organism>
<dbReference type="GO" id="GO:0004402">
    <property type="term" value="F:histone acetyltransferase activity"/>
    <property type="evidence" value="ECO:0007669"/>
    <property type="project" value="TreeGrafter"/>
</dbReference>
<name>A0A0N1HB04_9EURO</name>
<feature type="compositionally biased region" description="Basic and acidic residues" evidence="1">
    <location>
        <begin position="307"/>
        <end position="323"/>
    </location>
</feature>
<feature type="compositionally biased region" description="Low complexity" evidence="1">
    <location>
        <begin position="204"/>
        <end position="217"/>
    </location>
</feature>
<evidence type="ECO:0000259" key="2">
    <source>
        <dbReference type="Pfam" id="PF15460"/>
    </source>
</evidence>
<dbReference type="Proteomes" id="UP000038010">
    <property type="component" value="Unassembled WGS sequence"/>
</dbReference>
<dbReference type="STRING" id="1664694.A0A0N1HB04"/>
<dbReference type="VEuPathDB" id="FungiDB:AB675_2418"/>
<dbReference type="PANTHER" id="PTHR38422:SF1">
    <property type="entry name" value="SOMETHING ABOUT SILENCING PROTEIN 4"/>
    <property type="match status" value="1"/>
</dbReference>
<reference evidence="3 4" key="1">
    <citation type="submission" date="2015-06" db="EMBL/GenBank/DDBJ databases">
        <title>Draft genome of the ant-associated black yeast Phialophora attae CBS 131958.</title>
        <authorList>
            <person name="Moreno L.F."/>
            <person name="Stielow B.J."/>
            <person name="de Hoog S."/>
            <person name="Vicente V.A."/>
            <person name="Weiss V.A."/>
            <person name="de Vries M."/>
            <person name="Cruz L.M."/>
            <person name="Souza E.M."/>
        </authorList>
    </citation>
    <scope>NUCLEOTIDE SEQUENCE [LARGE SCALE GENOMIC DNA]</scope>
    <source>
        <strain evidence="3 4">CBS 131958</strain>
    </source>
</reference>
<dbReference type="PANTHER" id="PTHR38422">
    <property type="entry name" value="SOMETHING ABOUT SILENCING PROTEIN 4"/>
    <property type="match status" value="1"/>
</dbReference>
<feature type="compositionally biased region" description="Polar residues" evidence="1">
    <location>
        <begin position="349"/>
        <end position="362"/>
    </location>
</feature>
<feature type="region of interest" description="Disordered" evidence="1">
    <location>
        <begin position="307"/>
        <end position="444"/>
    </location>
</feature>
<proteinExistence type="predicted"/>
<feature type="compositionally biased region" description="Basic and acidic residues" evidence="1">
    <location>
        <begin position="282"/>
        <end position="292"/>
    </location>
</feature>